<name>A0AAN9V9X7_9PEZI</name>
<evidence type="ECO:0000256" key="8">
    <source>
        <dbReference type="ARBA" id="ARBA00023136"/>
    </source>
</evidence>
<dbReference type="AlphaFoldDB" id="A0AAN9V9X7"/>
<proteinExistence type="inferred from homology"/>
<dbReference type="Pfam" id="PF20520">
    <property type="entry name" value="Ac45-VOA1_TM"/>
    <property type="match status" value="1"/>
</dbReference>
<reference evidence="12 13" key="1">
    <citation type="submission" date="2024-02" db="EMBL/GenBank/DDBJ databases">
        <title>De novo assembly and annotation of 12 fungi associated with fruit tree decline syndrome in Ontario, Canada.</title>
        <authorList>
            <person name="Sulman M."/>
            <person name="Ellouze W."/>
            <person name="Ilyukhin E."/>
        </authorList>
    </citation>
    <scope>NUCLEOTIDE SEQUENCE [LARGE SCALE GENOMIC DNA]</scope>
    <source>
        <strain evidence="12 13">M11/M66-122</strain>
    </source>
</reference>
<gene>
    <name evidence="12" type="ORF">SLS62_000793</name>
</gene>
<keyword evidence="5" id="KW-0732">Signal</keyword>
<evidence type="ECO:0000256" key="10">
    <source>
        <dbReference type="SAM" id="Phobius"/>
    </source>
</evidence>
<protein>
    <recommendedName>
        <fullName evidence="3">Protein BIG1</fullName>
    </recommendedName>
</protein>
<dbReference type="InterPro" id="IPR037654">
    <property type="entry name" value="Big1"/>
</dbReference>
<keyword evidence="9" id="KW-0961">Cell wall biogenesis/degradation</keyword>
<evidence type="ECO:0000256" key="1">
    <source>
        <dbReference type="ARBA" id="ARBA00004115"/>
    </source>
</evidence>
<dbReference type="GO" id="GO:0005789">
    <property type="term" value="C:endoplasmic reticulum membrane"/>
    <property type="evidence" value="ECO:0007669"/>
    <property type="project" value="UniProtKB-SubCell"/>
</dbReference>
<evidence type="ECO:0000256" key="5">
    <source>
        <dbReference type="ARBA" id="ARBA00022729"/>
    </source>
</evidence>
<comment type="caution">
    <text evidence="12">The sequence shown here is derived from an EMBL/GenBank/DDBJ whole genome shotgun (WGS) entry which is preliminary data.</text>
</comment>
<evidence type="ECO:0000256" key="6">
    <source>
        <dbReference type="ARBA" id="ARBA00022824"/>
    </source>
</evidence>
<dbReference type="EMBL" id="JAKJXP020000003">
    <property type="protein sequence ID" value="KAK7757244.1"/>
    <property type="molecule type" value="Genomic_DNA"/>
</dbReference>
<dbReference type="GO" id="GO:0006078">
    <property type="term" value="P:(1-&gt;6)-beta-D-glucan biosynthetic process"/>
    <property type="evidence" value="ECO:0007669"/>
    <property type="project" value="TreeGrafter"/>
</dbReference>
<feature type="domain" description="V-type proton ATPase subunit S1/VOA1 transmembrane" evidence="11">
    <location>
        <begin position="220"/>
        <end position="259"/>
    </location>
</feature>
<evidence type="ECO:0000313" key="12">
    <source>
        <dbReference type="EMBL" id="KAK7757244.1"/>
    </source>
</evidence>
<comment type="similarity">
    <text evidence="2">Belongs to the BIG1 family.</text>
</comment>
<dbReference type="InterPro" id="IPR046756">
    <property type="entry name" value="VAS1/VOA1_TM"/>
</dbReference>
<dbReference type="GO" id="GO:0009272">
    <property type="term" value="P:fungal-type cell wall biogenesis"/>
    <property type="evidence" value="ECO:0007669"/>
    <property type="project" value="TreeGrafter"/>
</dbReference>
<dbReference type="Proteomes" id="UP001320420">
    <property type="component" value="Unassembled WGS sequence"/>
</dbReference>
<evidence type="ECO:0000256" key="9">
    <source>
        <dbReference type="ARBA" id="ARBA00023316"/>
    </source>
</evidence>
<dbReference type="PANTHER" id="PTHR28285:SF1">
    <property type="entry name" value="PROTEIN BIG1"/>
    <property type="match status" value="1"/>
</dbReference>
<keyword evidence="8 10" id="KW-0472">Membrane</keyword>
<evidence type="ECO:0000256" key="2">
    <source>
        <dbReference type="ARBA" id="ARBA00008203"/>
    </source>
</evidence>
<evidence type="ECO:0000256" key="3">
    <source>
        <dbReference type="ARBA" id="ARBA00022089"/>
    </source>
</evidence>
<sequence>MRVSTTGALAALCASARAFSDSSPFILFSTAKLPGPVSSSSEQPQLQSSSQVVTSAKGLLKSCPTTRYLLVSQSNLNAAHLPAGEAVPHIYRSLQQAASRFSVAEVAGHLDVEELSSYIREVCDGKGASVEELDLEPLALAQGATTTLKENDDHLALILDQYASEGSYTVIYTAGPRTEKPKAYTAEFQDNLHVELKRQVQQFGKRANVTSDLPLFEKYQFFTPAIFMGLLALVVLLSILYTGISALSSLEVSYGAFDKEMGPAAQKKQQ</sequence>
<keyword evidence="7 10" id="KW-1133">Transmembrane helix</keyword>
<dbReference type="GO" id="GO:0071555">
    <property type="term" value="P:cell wall organization"/>
    <property type="evidence" value="ECO:0007669"/>
    <property type="project" value="UniProtKB-KW"/>
</dbReference>
<comment type="subcellular location">
    <subcellularLocation>
        <location evidence="1">Endoplasmic reticulum membrane</location>
        <topology evidence="1">Single-pass type I membrane protein</topology>
    </subcellularLocation>
</comment>
<organism evidence="12 13">
    <name type="scientific">Diatrype stigma</name>
    <dbReference type="NCBI Taxonomy" id="117547"/>
    <lineage>
        <taxon>Eukaryota</taxon>
        <taxon>Fungi</taxon>
        <taxon>Dikarya</taxon>
        <taxon>Ascomycota</taxon>
        <taxon>Pezizomycotina</taxon>
        <taxon>Sordariomycetes</taxon>
        <taxon>Xylariomycetidae</taxon>
        <taxon>Xylariales</taxon>
        <taxon>Diatrypaceae</taxon>
        <taxon>Diatrype</taxon>
    </lineage>
</organism>
<keyword evidence="6" id="KW-0256">Endoplasmic reticulum</keyword>
<evidence type="ECO:0000313" key="13">
    <source>
        <dbReference type="Proteomes" id="UP001320420"/>
    </source>
</evidence>
<evidence type="ECO:0000256" key="4">
    <source>
        <dbReference type="ARBA" id="ARBA00022692"/>
    </source>
</evidence>
<keyword evidence="4 10" id="KW-0812">Transmembrane</keyword>
<evidence type="ECO:0000256" key="7">
    <source>
        <dbReference type="ARBA" id="ARBA00022989"/>
    </source>
</evidence>
<dbReference type="PANTHER" id="PTHR28285">
    <property type="entry name" value="PROTEIN BIG1"/>
    <property type="match status" value="1"/>
</dbReference>
<accession>A0AAN9V9X7</accession>
<feature type="transmembrane region" description="Helical" evidence="10">
    <location>
        <begin position="221"/>
        <end position="241"/>
    </location>
</feature>
<keyword evidence="13" id="KW-1185">Reference proteome</keyword>
<evidence type="ECO:0000259" key="11">
    <source>
        <dbReference type="Pfam" id="PF20520"/>
    </source>
</evidence>